<keyword evidence="5 9" id="KW-0732">Signal</keyword>
<feature type="chain" id="PRO_5009028931" description="Transmembrane 9 superfamily member" evidence="9">
    <location>
        <begin position="28"/>
        <end position="699"/>
    </location>
</feature>
<evidence type="ECO:0000313" key="11">
    <source>
        <dbReference type="Proteomes" id="UP000190274"/>
    </source>
</evidence>
<dbReference type="OrthoDB" id="1666796at2759"/>
<evidence type="ECO:0000256" key="7">
    <source>
        <dbReference type="ARBA" id="ARBA00023034"/>
    </source>
</evidence>
<keyword evidence="6 9" id="KW-1133">Transmembrane helix</keyword>
<dbReference type="GO" id="GO:0072657">
    <property type="term" value="P:protein localization to membrane"/>
    <property type="evidence" value="ECO:0007669"/>
    <property type="project" value="TreeGrafter"/>
</dbReference>
<feature type="transmembrane region" description="Helical" evidence="9">
    <location>
        <begin position="508"/>
        <end position="529"/>
    </location>
</feature>
<evidence type="ECO:0000256" key="4">
    <source>
        <dbReference type="ARBA" id="ARBA00022692"/>
    </source>
</evidence>
<evidence type="ECO:0000256" key="9">
    <source>
        <dbReference type="RuleBase" id="RU363079"/>
    </source>
</evidence>
<dbReference type="EMBL" id="LT598461">
    <property type="protein sequence ID" value="SCU97927.1"/>
    <property type="molecule type" value="Genomic_DNA"/>
</dbReference>
<dbReference type="Pfam" id="PF02990">
    <property type="entry name" value="EMP70"/>
    <property type="match status" value="2"/>
</dbReference>
<evidence type="ECO:0000256" key="6">
    <source>
        <dbReference type="ARBA" id="ARBA00022989"/>
    </source>
</evidence>
<comment type="similarity">
    <text evidence="3 9">Belongs to the nonaspanin (TM9SF) (TC 9.A.2) family.</text>
</comment>
<feature type="transmembrane region" description="Helical" evidence="9">
    <location>
        <begin position="367"/>
        <end position="391"/>
    </location>
</feature>
<comment type="subcellular location">
    <subcellularLocation>
        <location evidence="2">Golgi apparatus</location>
    </subcellularLocation>
    <subcellularLocation>
        <location evidence="1">Membrane</location>
        <topology evidence="1">Multi-pass membrane protein</topology>
    </subcellularLocation>
</comment>
<feature type="transmembrane region" description="Helical" evidence="9">
    <location>
        <begin position="437"/>
        <end position="459"/>
    </location>
</feature>
<keyword evidence="8 9" id="KW-0472">Membrane</keyword>
<feature type="transmembrane region" description="Helical" evidence="9">
    <location>
        <begin position="284"/>
        <end position="308"/>
    </location>
</feature>
<dbReference type="Proteomes" id="UP000190274">
    <property type="component" value="Chromosome H"/>
</dbReference>
<evidence type="ECO:0000256" key="2">
    <source>
        <dbReference type="ARBA" id="ARBA00004555"/>
    </source>
</evidence>
<name>A0A1G4K322_9SACH</name>
<accession>A0A1G4K322</accession>
<sequence length="699" mass="79633">MRSRSKGTTICVIFILVLCGLWKWSSSFSRTAGPPIKKKYDPFEFGWVKPNYYKKGDKVELLVNKVESDQTQFPYAYYDLPFICPPSENKKPLHLSLDEVVRGDRKWQSDYNLKFGVDLECERLCDRKTQPQALKEADRLIRQAYMAHWIVDRDMPAATTFVKARDGKKFYTAGFPIGAVDSDTGKAYLNNHVTLVIRYYTSDINKHTIVGFEVYPKSVSDYHCPGSSKDYERYELNVDEEETTFIPFTYSVYWREEFHNDWSHRWNFFMSEEMPGSSRSSRSFHWISLANNIFIVGMMSFVVTMVFMKSRGDGPVAFLASSWSTEHTNFLTQLNLVTAMGIQFLFAVLGSLIITCAFNRFQEIRRWVLTTAIVCFIFGAYASSALGTLLAPGQRVGIFFSIACGCALPGLTLLVVLSLNSIVWAKESTNALPFGTIILLMASYFVICGPLSVLGALSARRIKADHKLKLDDASPLSFLLTSLRDSARTDTEFTSPAKLPKYIQSPTLLTLTSGAAPFVVIFVELLFVYKSLWLRKSSFYIFYGFLLVNIILLCVVVAEVALIVCYQLLQYNQSGGIKFEPQDVRPAERSLTWRSCLSLRSINISIRNSLILFGKRLRLGSSSWRWKCFLAGGSVAWYLEMYSLYHLIFVLHLRDFSSVVLFVCYTSLFNFMCWCAFGSLGYLSCLWFLNYLSSLAKEP</sequence>
<dbReference type="InterPro" id="IPR004240">
    <property type="entry name" value="EMP70"/>
</dbReference>
<evidence type="ECO:0000256" key="5">
    <source>
        <dbReference type="ARBA" id="ARBA00022729"/>
    </source>
</evidence>
<feature type="transmembrane region" description="Helical" evidence="9">
    <location>
        <begin position="398"/>
        <end position="425"/>
    </location>
</feature>
<evidence type="ECO:0000256" key="3">
    <source>
        <dbReference type="ARBA" id="ARBA00005227"/>
    </source>
</evidence>
<evidence type="ECO:0000313" key="10">
    <source>
        <dbReference type="EMBL" id="SCU97927.1"/>
    </source>
</evidence>
<dbReference type="GO" id="GO:0001403">
    <property type="term" value="P:invasive growth in response to glucose limitation"/>
    <property type="evidence" value="ECO:0007669"/>
    <property type="project" value="EnsemblFungi"/>
</dbReference>
<feature type="transmembrane region" description="Helical" evidence="9">
    <location>
        <begin position="628"/>
        <end position="648"/>
    </location>
</feature>
<feature type="transmembrane region" description="Helical" evidence="9">
    <location>
        <begin position="541"/>
        <end position="569"/>
    </location>
</feature>
<dbReference type="GO" id="GO:0007124">
    <property type="term" value="P:pseudohyphal growth"/>
    <property type="evidence" value="ECO:0007669"/>
    <property type="project" value="EnsemblFungi"/>
</dbReference>
<keyword evidence="7" id="KW-0333">Golgi apparatus</keyword>
<dbReference type="PANTHER" id="PTHR10766:SF55">
    <property type="entry name" value="TRANSMEMBRANE 9 SUPERFAMILY MEMBER 4"/>
    <property type="match status" value="1"/>
</dbReference>
<evidence type="ECO:0000256" key="1">
    <source>
        <dbReference type="ARBA" id="ARBA00004141"/>
    </source>
</evidence>
<evidence type="ECO:0000256" key="8">
    <source>
        <dbReference type="ARBA" id="ARBA00023136"/>
    </source>
</evidence>
<reference evidence="10 11" key="1">
    <citation type="submission" date="2016-03" db="EMBL/GenBank/DDBJ databases">
        <authorList>
            <person name="Devillers H."/>
        </authorList>
    </citation>
    <scope>NUCLEOTIDE SEQUENCE [LARGE SCALE GENOMIC DNA]</scope>
    <source>
        <strain evidence="10">CBS 10888</strain>
    </source>
</reference>
<protein>
    <recommendedName>
        <fullName evidence="9">Transmembrane 9 superfamily member</fullName>
    </recommendedName>
</protein>
<proteinExistence type="inferred from homology"/>
<dbReference type="GO" id="GO:0007034">
    <property type="term" value="P:vacuolar transport"/>
    <property type="evidence" value="ECO:0007669"/>
    <property type="project" value="EnsemblFungi"/>
</dbReference>
<feature type="transmembrane region" description="Helical" evidence="9">
    <location>
        <begin position="668"/>
        <end position="689"/>
    </location>
</feature>
<organism evidence="10 11">
    <name type="scientific">Lachancea dasiensis</name>
    <dbReference type="NCBI Taxonomy" id="1072105"/>
    <lineage>
        <taxon>Eukaryota</taxon>
        <taxon>Fungi</taxon>
        <taxon>Dikarya</taxon>
        <taxon>Ascomycota</taxon>
        <taxon>Saccharomycotina</taxon>
        <taxon>Saccharomycetes</taxon>
        <taxon>Saccharomycetales</taxon>
        <taxon>Saccharomycetaceae</taxon>
        <taxon>Lachancea</taxon>
    </lineage>
</organism>
<feature type="signal peptide" evidence="9">
    <location>
        <begin position="1"/>
        <end position="27"/>
    </location>
</feature>
<gene>
    <name evidence="10" type="ORF">LADA_0H09362G</name>
</gene>
<dbReference type="GO" id="GO:0016020">
    <property type="term" value="C:membrane"/>
    <property type="evidence" value="ECO:0007669"/>
    <property type="project" value="UniProtKB-SubCell"/>
</dbReference>
<dbReference type="AlphaFoldDB" id="A0A1G4K322"/>
<feature type="transmembrane region" description="Helical" evidence="9">
    <location>
        <begin position="336"/>
        <end position="361"/>
    </location>
</feature>
<dbReference type="PANTHER" id="PTHR10766">
    <property type="entry name" value="TRANSMEMBRANE 9 SUPERFAMILY PROTEIN"/>
    <property type="match status" value="1"/>
</dbReference>
<keyword evidence="4 9" id="KW-0812">Transmembrane</keyword>
<dbReference type="GO" id="GO:0005794">
    <property type="term" value="C:Golgi apparatus"/>
    <property type="evidence" value="ECO:0007669"/>
    <property type="project" value="UniProtKB-SubCell"/>
</dbReference>
<dbReference type="GO" id="GO:0006878">
    <property type="term" value="P:intracellular copper ion homeostasis"/>
    <property type="evidence" value="ECO:0007669"/>
    <property type="project" value="EnsemblFungi"/>
</dbReference>
<keyword evidence="11" id="KW-1185">Reference proteome</keyword>